<evidence type="ECO:0000313" key="9">
    <source>
        <dbReference type="Proteomes" id="UP000267614"/>
    </source>
</evidence>
<accession>A0A3A9I683</accession>
<dbReference type="EMBL" id="CP033604">
    <property type="protein sequence ID" value="AYV35463.1"/>
    <property type="molecule type" value="Genomic_DNA"/>
</dbReference>
<keyword evidence="4 5" id="KW-0472">Membrane</keyword>
<feature type="transmembrane region" description="Helical" evidence="5">
    <location>
        <begin position="93"/>
        <end position="111"/>
    </location>
</feature>
<evidence type="ECO:0000256" key="4">
    <source>
        <dbReference type="ARBA" id="ARBA00023136"/>
    </source>
</evidence>
<keyword evidence="3 5" id="KW-1133">Transmembrane helix</keyword>
<feature type="transmembrane region" description="Helical" evidence="5">
    <location>
        <begin position="159"/>
        <end position="178"/>
    </location>
</feature>
<reference evidence="7 9" key="2">
    <citation type="submission" date="2018-11" db="EMBL/GenBank/DDBJ databases">
        <title>Complete genome sequence of multidrug-resistant Aeromonas veronii strain MS-18-37.</title>
        <authorList>
            <person name="Abdelhamed H."/>
            <person name="Lawrence M."/>
            <person name="Waldbieser G."/>
        </authorList>
    </citation>
    <scope>NUCLEOTIDE SEQUENCE [LARGE SCALE GENOMIC DNA]</scope>
    <source>
        <strain evidence="7 9">MS-18-37</strain>
    </source>
</reference>
<evidence type="ECO:0000256" key="5">
    <source>
        <dbReference type="SAM" id="Phobius"/>
    </source>
</evidence>
<feature type="domain" description="O-antigen ligase-related" evidence="6">
    <location>
        <begin position="197"/>
        <end position="357"/>
    </location>
</feature>
<feature type="transmembrane region" description="Helical" evidence="5">
    <location>
        <begin position="374"/>
        <end position="392"/>
    </location>
</feature>
<keyword evidence="2 5" id="KW-0812">Transmembrane</keyword>
<evidence type="ECO:0000313" key="8">
    <source>
        <dbReference type="EMBL" id="RKJ83981.1"/>
    </source>
</evidence>
<feature type="transmembrane region" description="Helical" evidence="5">
    <location>
        <begin position="215"/>
        <end position="232"/>
    </location>
</feature>
<dbReference type="RefSeq" id="WP_120416324.1">
    <property type="nucleotide sequence ID" value="NZ_JAAKSG010000009.1"/>
</dbReference>
<feature type="transmembrane region" description="Helical" evidence="5">
    <location>
        <begin position="34"/>
        <end position="55"/>
    </location>
</feature>
<protein>
    <recommendedName>
        <fullName evidence="6">O-antigen ligase-related domain-containing protein</fullName>
    </recommendedName>
</protein>
<feature type="transmembrane region" description="Helical" evidence="5">
    <location>
        <begin position="241"/>
        <end position="258"/>
    </location>
</feature>
<dbReference type="GO" id="GO:0016020">
    <property type="term" value="C:membrane"/>
    <property type="evidence" value="ECO:0007669"/>
    <property type="project" value="UniProtKB-SubCell"/>
</dbReference>
<dbReference type="InterPro" id="IPR051533">
    <property type="entry name" value="WaaL-like"/>
</dbReference>
<feature type="transmembrane region" description="Helical" evidence="5">
    <location>
        <begin position="118"/>
        <end position="137"/>
    </location>
</feature>
<dbReference type="Proteomes" id="UP000267614">
    <property type="component" value="Chromosome"/>
</dbReference>
<feature type="transmembrane region" description="Helical" evidence="5">
    <location>
        <begin position="62"/>
        <end position="81"/>
    </location>
</feature>
<dbReference type="PANTHER" id="PTHR37422:SF13">
    <property type="entry name" value="LIPOPOLYSACCHARIDE BIOSYNTHESIS PROTEIN PA4999-RELATED"/>
    <property type="match status" value="1"/>
</dbReference>
<dbReference type="InterPro" id="IPR007016">
    <property type="entry name" value="O-antigen_ligase-rel_domated"/>
</dbReference>
<sequence length="439" mass="50649">MTDSIKRYLESDRCSSLMFLSIICYVMFKDSFQVVGDFFQTVMIIGGLVAIAVYRDFFSRNVVFWLLVIGGVIQFASWFMSTRTIPELAQPTPNLKPFSYLMVFLVVAFWLKGSLKRSIVTLLAFSVGSVFTLFYYSDFFEQFIIGMHGSRVDFGYRNAQHGSLIIGAAFICTLWFIYTIAPRKINNKGIVVSISCLFLVLLGALLMMLQSRQSWLAVFISIFLIPLLYAYFRDRVSLRKIIMLYGILFVIGILIYHVDFVHNRIYAGFSHPGDLHNMLSGNWREVKDISIGVRLQTWLEAINWFYSHPIFGTGDGSRALVITQSTVLPDYIKAEFRHLHNSNFETAVSYGAMGLVFTYVLMFYPVYKAVRSNAPTLIKGIAISFLIYWLIINNFESFLYMRSGQWVFNTFMGTVYSFALYSDFLEYQSRRNKLDEYNI</sequence>
<feature type="transmembrane region" description="Helical" evidence="5">
    <location>
        <begin position="347"/>
        <end position="367"/>
    </location>
</feature>
<evidence type="ECO:0000256" key="3">
    <source>
        <dbReference type="ARBA" id="ARBA00022989"/>
    </source>
</evidence>
<proteinExistence type="predicted"/>
<name>A0A3A9I683_AERVE</name>
<dbReference type="Pfam" id="PF04932">
    <property type="entry name" value="Wzy_C"/>
    <property type="match status" value="1"/>
</dbReference>
<gene>
    <name evidence="8" type="ORF">D6R50_23160</name>
    <name evidence="7" type="ORF">EFI48_00580</name>
</gene>
<evidence type="ECO:0000313" key="7">
    <source>
        <dbReference type="EMBL" id="AYV35463.1"/>
    </source>
</evidence>
<evidence type="ECO:0000256" key="2">
    <source>
        <dbReference type="ARBA" id="ARBA00022692"/>
    </source>
</evidence>
<dbReference type="Proteomes" id="UP000281725">
    <property type="component" value="Unassembled WGS sequence"/>
</dbReference>
<evidence type="ECO:0000259" key="6">
    <source>
        <dbReference type="Pfam" id="PF04932"/>
    </source>
</evidence>
<organism evidence="8 10">
    <name type="scientific">Aeromonas veronii</name>
    <dbReference type="NCBI Taxonomy" id="654"/>
    <lineage>
        <taxon>Bacteria</taxon>
        <taxon>Pseudomonadati</taxon>
        <taxon>Pseudomonadota</taxon>
        <taxon>Gammaproteobacteria</taxon>
        <taxon>Aeromonadales</taxon>
        <taxon>Aeromonadaceae</taxon>
        <taxon>Aeromonas</taxon>
    </lineage>
</organism>
<dbReference type="PANTHER" id="PTHR37422">
    <property type="entry name" value="TEICHURONIC ACID BIOSYNTHESIS PROTEIN TUAE"/>
    <property type="match status" value="1"/>
</dbReference>
<evidence type="ECO:0000313" key="10">
    <source>
        <dbReference type="Proteomes" id="UP000281725"/>
    </source>
</evidence>
<evidence type="ECO:0000256" key="1">
    <source>
        <dbReference type="ARBA" id="ARBA00004141"/>
    </source>
</evidence>
<feature type="transmembrane region" description="Helical" evidence="5">
    <location>
        <begin position="404"/>
        <end position="424"/>
    </location>
</feature>
<dbReference type="EMBL" id="RAWX01000008">
    <property type="protein sequence ID" value="RKJ83981.1"/>
    <property type="molecule type" value="Genomic_DNA"/>
</dbReference>
<comment type="subcellular location">
    <subcellularLocation>
        <location evidence="1">Membrane</location>
        <topology evidence="1">Multi-pass membrane protein</topology>
    </subcellularLocation>
</comment>
<feature type="transmembrane region" description="Helical" evidence="5">
    <location>
        <begin position="190"/>
        <end position="209"/>
    </location>
</feature>
<dbReference type="AlphaFoldDB" id="A0A3A9I683"/>
<reference evidence="8 10" key="1">
    <citation type="submission" date="2018-09" db="EMBL/GenBank/DDBJ databases">
        <title>Genome sequencing of Aeromonas veronii MS-17-88.</title>
        <authorList>
            <person name="Tekedar H.C."/>
            <person name="Arick M.A."/>
            <person name="Hsu C.-Y."/>
            <person name="Thrash A."/>
            <person name="Karsi A."/>
            <person name="Lawrence M.L."/>
            <person name="Abdelhamed H."/>
        </authorList>
    </citation>
    <scope>NUCLEOTIDE SEQUENCE [LARGE SCALE GENOMIC DNA]</scope>
    <source>
        <strain evidence="8 10">MS 17-88</strain>
    </source>
</reference>